<evidence type="ECO:0000259" key="2">
    <source>
        <dbReference type="Pfam" id="PF04892"/>
    </source>
</evidence>
<gene>
    <name evidence="3" type="ORF">BJ095_13220</name>
</gene>
<reference evidence="3 4" key="1">
    <citation type="submission" date="2018-06" db="EMBL/GenBank/DDBJ databases">
        <title>Genomic Encyclopedia of Archaeal and Bacterial Type Strains, Phase II (KMG-II): from individual species to whole genera.</title>
        <authorList>
            <person name="Goeker M."/>
        </authorList>
    </citation>
    <scope>NUCLEOTIDE SEQUENCE [LARGE SCALE GENOMIC DNA]</scope>
    <source>
        <strain evidence="3 4">KACC 16626</strain>
    </source>
</reference>
<dbReference type="InterPro" id="IPR016747">
    <property type="entry name" value="Phosphotransbutyrylase"/>
</dbReference>
<sequence>MKNSLYLLLVILLGFLFLSSSQTYEEQSLIENLEHWLPDKPMESSLESIQVSYGNGVISVESRGYYKFIEFFIRKGAHFVLFGLVGLTWFLLLSKWKPVRRFTFSILLTFICACLDEYHQSITGGRTPSFRDVRLDMAGAFFFIGSYAAVRWLLGKMKKIGKHSFS</sequence>
<keyword evidence="4" id="KW-1185">Reference proteome</keyword>
<evidence type="ECO:0000313" key="3">
    <source>
        <dbReference type="EMBL" id="PYF03269.1"/>
    </source>
</evidence>
<evidence type="ECO:0000256" key="1">
    <source>
        <dbReference type="SAM" id="Phobius"/>
    </source>
</evidence>
<dbReference type="RefSeq" id="WP_107932870.1">
    <property type="nucleotide sequence ID" value="NZ_PYWJ01000004.1"/>
</dbReference>
<dbReference type="Pfam" id="PF04892">
    <property type="entry name" value="VanZ"/>
    <property type="match status" value="1"/>
</dbReference>
<dbReference type="PIRSF" id="PIRSF019083">
    <property type="entry name" value="UCP019083_VanZ"/>
    <property type="match status" value="1"/>
</dbReference>
<comment type="caution">
    <text evidence="3">The sequence shown here is derived from an EMBL/GenBank/DDBJ whole genome shotgun (WGS) entry which is preliminary data.</text>
</comment>
<evidence type="ECO:0000313" key="4">
    <source>
        <dbReference type="Proteomes" id="UP000247416"/>
    </source>
</evidence>
<name>A0A318TUE2_9BACL</name>
<keyword evidence="1" id="KW-1133">Transmembrane helix</keyword>
<feature type="domain" description="VanZ-like" evidence="2">
    <location>
        <begin position="6"/>
        <end position="149"/>
    </location>
</feature>
<feature type="transmembrane region" description="Helical" evidence="1">
    <location>
        <begin position="138"/>
        <end position="154"/>
    </location>
</feature>
<dbReference type="EMBL" id="QJTJ01000032">
    <property type="protein sequence ID" value="PYF03269.1"/>
    <property type="molecule type" value="Genomic_DNA"/>
</dbReference>
<dbReference type="InterPro" id="IPR006976">
    <property type="entry name" value="VanZ-like"/>
</dbReference>
<dbReference type="NCBIfam" id="NF037970">
    <property type="entry name" value="vanZ_1"/>
    <property type="match status" value="1"/>
</dbReference>
<dbReference type="Proteomes" id="UP000247416">
    <property type="component" value="Unassembled WGS sequence"/>
</dbReference>
<dbReference type="OrthoDB" id="291892at2"/>
<protein>
    <submittedName>
        <fullName evidence="3">VanZ like protein</fullName>
    </submittedName>
</protein>
<proteinExistence type="predicted"/>
<dbReference type="AlphaFoldDB" id="A0A318TUE2"/>
<keyword evidence="1" id="KW-0472">Membrane</keyword>
<feature type="transmembrane region" description="Helical" evidence="1">
    <location>
        <begin position="76"/>
        <end position="94"/>
    </location>
</feature>
<accession>A0A318TUE2</accession>
<organism evidence="3 4">
    <name type="scientific">Ureibacillus chungkukjangi</name>
    <dbReference type="NCBI Taxonomy" id="1202712"/>
    <lineage>
        <taxon>Bacteria</taxon>
        <taxon>Bacillati</taxon>
        <taxon>Bacillota</taxon>
        <taxon>Bacilli</taxon>
        <taxon>Bacillales</taxon>
        <taxon>Caryophanaceae</taxon>
        <taxon>Ureibacillus</taxon>
    </lineage>
</organism>
<keyword evidence="1" id="KW-0812">Transmembrane</keyword>